<sequence length="96" mass="10789">MRKGYVHPGNYAIMDVFNKSGACVAFQFGTKRPKEGEIKALATALLNAGYMKWEDRESENGEFNIRSYTKGDVMFTLSAYYSGGYTLTAYQQSAFK</sequence>
<organism evidence="1 2">
    <name type="scientific">Hymenobacter saemangeumensis</name>
    <dbReference type="NCBI Taxonomy" id="1084522"/>
    <lineage>
        <taxon>Bacteria</taxon>
        <taxon>Pseudomonadati</taxon>
        <taxon>Bacteroidota</taxon>
        <taxon>Cytophagia</taxon>
        <taxon>Cytophagales</taxon>
        <taxon>Hymenobacteraceae</taxon>
        <taxon>Hymenobacter</taxon>
    </lineage>
</organism>
<reference evidence="2" key="1">
    <citation type="journal article" date="2019" name="Int. J. Syst. Evol. Microbiol.">
        <title>The Global Catalogue of Microorganisms (GCM) 10K type strain sequencing project: providing services to taxonomists for standard genome sequencing and annotation.</title>
        <authorList>
            <consortium name="The Broad Institute Genomics Platform"/>
            <consortium name="The Broad Institute Genome Sequencing Center for Infectious Disease"/>
            <person name="Wu L."/>
            <person name="Ma J."/>
        </authorList>
    </citation>
    <scope>NUCLEOTIDE SEQUENCE [LARGE SCALE GENOMIC DNA]</scope>
    <source>
        <strain evidence="2">JCM 17923</strain>
    </source>
</reference>
<evidence type="ECO:0000313" key="2">
    <source>
        <dbReference type="Proteomes" id="UP001501153"/>
    </source>
</evidence>
<dbReference type="Proteomes" id="UP001501153">
    <property type="component" value="Unassembled WGS sequence"/>
</dbReference>
<evidence type="ECO:0000313" key="1">
    <source>
        <dbReference type="EMBL" id="GAA4365848.1"/>
    </source>
</evidence>
<protein>
    <submittedName>
        <fullName evidence="1">Uncharacterized protein</fullName>
    </submittedName>
</protein>
<keyword evidence="2" id="KW-1185">Reference proteome</keyword>
<proteinExistence type="predicted"/>
<name>A0ABP8IQL2_9BACT</name>
<gene>
    <name evidence="1" type="ORF">GCM10023185_36500</name>
</gene>
<comment type="caution">
    <text evidence="1">The sequence shown here is derived from an EMBL/GenBank/DDBJ whole genome shotgun (WGS) entry which is preliminary data.</text>
</comment>
<dbReference type="EMBL" id="BAABGZ010000075">
    <property type="protein sequence ID" value="GAA4365848.1"/>
    <property type="molecule type" value="Genomic_DNA"/>
</dbReference>
<dbReference type="RefSeq" id="WP_345237559.1">
    <property type="nucleotide sequence ID" value="NZ_BAABGZ010000075.1"/>
</dbReference>
<accession>A0ABP8IQL2</accession>